<accession>A0A4Z0F7K2</accession>
<keyword evidence="4 12" id="KW-0963">Cytoplasm</keyword>
<dbReference type="Pfam" id="PF09190">
    <property type="entry name" value="DALR_2"/>
    <property type="match status" value="1"/>
</dbReference>
<evidence type="ECO:0000256" key="3">
    <source>
        <dbReference type="ARBA" id="ARBA00011245"/>
    </source>
</evidence>
<comment type="caution">
    <text evidence="14">The sequence shown here is derived from an EMBL/GenBank/DDBJ whole genome shotgun (WGS) entry which is preliminary data.</text>
</comment>
<evidence type="ECO:0000256" key="11">
    <source>
        <dbReference type="ARBA" id="ARBA00023146"/>
    </source>
</evidence>
<comment type="cofactor">
    <cofactor evidence="12">
        <name>Zn(2+)</name>
        <dbReference type="ChEBI" id="CHEBI:29105"/>
    </cofactor>
    <text evidence="12">Binds 1 zinc ion per subunit.</text>
</comment>
<dbReference type="InterPro" id="IPR014729">
    <property type="entry name" value="Rossmann-like_a/b/a_fold"/>
</dbReference>
<dbReference type="HAMAP" id="MF_00041">
    <property type="entry name" value="Cys_tRNA_synth"/>
    <property type="match status" value="1"/>
</dbReference>
<dbReference type="InterPro" id="IPR009080">
    <property type="entry name" value="tRNAsynth_Ia_anticodon-bd"/>
</dbReference>
<dbReference type="Gene3D" id="3.40.50.620">
    <property type="entry name" value="HUPs"/>
    <property type="match status" value="1"/>
</dbReference>
<proteinExistence type="inferred from homology"/>
<comment type="catalytic activity">
    <reaction evidence="12">
        <text>tRNA(Cys) + L-cysteine + ATP = L-cysteinyl-tRNA(Cys) + AMP + diphosphate</text>
        <dbReference type="Rhea" id="RHEA:17773"/>
        <dbReference type="Rhea" id="RHEA-COMP:9661"/>
        <dbReference type="Rhea" id="RHEA-COMP:9679"/>
        <dbReference type="ChEBI" id="CHEBI:30616"/>
        <dbReference type="ChEBI" id="CHEBI:33019"/>
        <dbReference type="ChEBI" id="CHEBI:35235"/>
        <dbReference type="ChEBI" id="CHEBI:78442"/>
        <dbReference type="ChEBI" id="CHEBI:78517"/>
        <dbReference type="ChEBI" id="CHEBI:456215"/>
        <dbReference type="EC" id="6.1.1.16"/>
    </reaction>
</comment>
<dbReference type="GO" id="GO:0008270">
    <property type="term" value="F:zinc ion binding"/>
    <property type="evidence" value="ECO:0007669"/>
    <property type="project" value="UniProtKB-UniRule"/>
</dbReference>
<keyword evidence="11 12" id="KW-0030">Aminoacyl-tRNA synthetase</keyword>
<keyword evidence="5 12" id="KW-0436">Ligase</keyword>
<dbReference type="InterPro" id="IPR015803">
    <property type="entry name" value="Cys-tRNA-ligase"/>
</dbReference>
<feature type="short sequence motif" description="'HIGH' region" evidence="12">
    <location>
        <begin position="32"/>
        <end position="42"/>
    </location>
</feature>
<evidence type="ECO:0000259" key="13">
    <source>
        <dbReference type="SMART" id="SM00840"/>
    </source>
</evidence>
<keyword evidence="10 12" id="KW-0648">Protein biosynthesis</keyword>
<dbReference type="InterPro" id="IPR024909">
    <property type="entry name" value="Cys-tRNA/MSH_ligase"/>
</dbReference>
<feature type="binding site" evidence="12">
    <location>
        <position position="211"/>
    </location>
    <ligand>
        <name>Zn(2+)</name>
        <dbReference type="ChEBI" id="CHEBI:29105"/>
    </ligand>
</feature>
<evidence type="ECO:0000256" key="2">
    <source>
        <dbReference type="ARBA" id="ARBA00005594"/>
    </source>
</evidence>
<dbReference type="PANTHER" id="PTHR10890">
    <property type="entry name" value="CYSTEINYL-TRNA SYNTHETASE"/>
    <property type="match status" value="1"/>
</dbReference>
<feature type="binding site" evidence="12">
    <location>
        <position position="271"/>
    </location>
    <ligand>
        <name>ATP</name>
        <dbReference type="ChEBI" id="CHEBI:30616"/>
    </ligand>
</feature>
<evidence type="ECO:0000256" key="12">
    <source>
        <dbReference type="HAMAP-Rule" id="MF_00041"/>
    </source>
</evidence>
<keyword evidence="6 12" id="KW-0479">Metal-binding</keyword>
<evidence type="ECO:0000313" key="15">
    <source>
        <dbReference type="Proteomes" id="UP000297890"/>
    </source>
</evidence>
<keyword evidence="8 12" id="KW-0862">Zinc</keyword>
<comment type="subcellular location">
    <subcellularLocation>
        <location evidence="1 12">Cytoplasm</location>
    </subcellularLocation>
</comment>
<evidence type="ECO:0000256" key="9">
    <source>
        <dbReference type="ARBA" id="ARBA00022840"/>
    </source>
</evidence>
<dbReference type="FunFam" id="3.40.50.620:FF:000009">
    <property type="entry name" value="Cysteine--tRNA ligase"/>
    <property type="match status" value="1"/>
</dbReference>
<dbReference type="GO" id="GO:0004817">
    <property type="term" value="F:cysteine-tRNA ligase activity"/>
    <property type="evidence" value="ECO:0007669"/>
    <property type="project" value="UniProtKB-UniRule"/>
</dbReference>
<dbReference type="InterPro" id="IPR032678">
    <property type="entry name" value="tRNA-synt_1_cat_dom"/>
</dbReference>
<name>A0A4Z0F7K2_9GAMM</name>
<reference evidence="14 15" key="1">
    <citation type="journal article" date="2019" name="ISME J.">
        <title>Candidatus Macondimonas diazotrophica, a novel gammaproteobacterial genus dominating crude-oil-contaminated coastal sediments.</title>
        <authorList>
            <person name="Karthikeyan S."/>
            <person name="Konstantinidis K."/>
        </authorList>
    </citation>
    <scope>NUCLEOTIDE SEQUENCE [LARGE SCALE GENOMIC DNA]</scope>
    <source>
        <strain evidence="14 15">KTK01</strain>
    </source>
</reference>
<dbReference type="SUPFAM" id="SSF47323">
    <property type="entry name" value="Anticodon-binding domain of a subclass of class I aminoacyl-tRNA synthetases"/>
    <property type="match status" value="1"/>
</dbReference>
<organism evidence="14 15">
    <name type="scientific">Candidatus Macondimonas diazotrophica</name>
    <dbReference type="NCBI Taxonomy" id="2305248"/>
    <lineage>
        <taxon>Bacteria</taxon>
        <taxon>Pseudomonadati</taxon>
        <taxon>Pseudomonadota</taxon>
        <taxon>Gammaproteobacteria</taxon>
        <taxon>Chromatiales</taxon>
        <taxon>Ectothiorhodospiraceae</taxon>
        <taxon>Candidatus Macondimonas</taxon>
    </lineage>
</organism>
<feature type="binding site" evidence="12">
    <location>
        <position position="30"/>
    </location>
    <ligand>
        <name>Zn(2+)</name>
        <dbReference type="ChEBI" id="CHEBI:29105"/>
    </ligand>
</feature>
<evidence type="ECO:0000313" key="14">
    <source>
        <dbReference type="EMBL" id="TFZ82294.1"/>
    </source>
</evidence>
<evidence type="ECO:0000256" key="7">
    <source>
        <dbReference type="ARBA" id="ARBA00022741"/>
    </source>
</evidence>
<dbReference type="CDD" id="cd00672">
    <property type="entry name" value="CysRS_core"/>
    <property type="match status" value="1"/>
</dbReference>
<keyword evidence="15" id="KW-1185">Reference proteome</keyword>
<evidence type="ECO:0000256" key="6">
    <source>
        <dbReference type="ARBA" id="ARBA00022723"/>
    </source>
</evidence>
<dbReference type="PANTHER" id="PTHR10890:SF3">
    <property type="entry name" value="CYSTEINE--TRNA LIGASE, CYTOPLASMIC"/>
    <property type="match status" value="1"/>
</dbReference>
<gene>
    <name evidence="12" type="primary">cysS</name>
    <name evidence="14" type="ORF">E4680_08595</name>
</gene>
<sequence>MSTLKIHNSLTGTKAPLEPLHPGRLGMYVCGMTVYDYCHLGHARVLVVFDVVARYLRYLGFELTYVRNITDIDDKIIRRAAENGESIAALTGRFIQAMDEDAAALGVLPPDHQPRATAHIADIVAMIRTLVDKGYAYVGAGGDVLYDVSQFESYGKLSGRRPEDLLAGARVEIDARKDDPLDFVLWKQAKPGEPAWDSPWGPGRPGWHIECSAMATQCLGAHFDIHGGGMDLQFPHHENEIAQSEAATGEPFVETWMHVGFVQVGEEKMAKSLGNFTTIRDVLARYSGEVLRFFILGSHYRSPLIYTEAQLEAAREGLDRLYLSLRGLPPVTTAQTGSFAEAFDDAMNDDFNTSKALAVLFEMAREINRLRDTDSEKAAALGAGLRTLGGVVGLLQTSAEDYLQGAGTTEGGLDAAAIEALITARREARARRDWVEADRIRDELAHNGVVLEDGAGGTVWRRA</sequence>
<keyword evidence="7 12" id="KW-0547">Nucleotide-binding</keyword>
<comment type="subunit">
    <text evidence="3 12">Monomer.</text>
</comment>
<dbReference type="GO" id="GO:0005829">
    <property type="term" value="C:cytosol"/>
    <property type="evidence" value="ECO:0007669"/>
    <property type="project" value="TreeGrafter"/>
</dbReference>
<dbReference type="EC" id="6.1.1.16" evidence="12"/>
<dbReference type="Pfam" id="PF23493">
    <property type="entry name" value="CysS_C"/>
    <property type="match status" value="1"/>
</dbReference>
<dbReference type="InterPro" id="IPR015273">
    <property type="entry name" value="Cys-tRNA-synt_Ia_DALR"/>
</dbReference>
<dbReference type="EMBL" id="SRIO01000010">
    <property type="protein sequence ID" value="TFZ82294.1"/>
    <property type="molecule type" value="Genomic_DNA"/>
</dbReference>
<feature type="short sequence motif" description="'KMSKS' region" evidence="12">
    <location>
        <begin position="268"/>
        <end position="272"/>
    </location>
</feature>
<comment type="similarity">
    <text evidence="2 12">Belongs to the class-I aminoacyl-tRNA synthetase family.</text>
</comment>
<feature type="binding site" evidence="12">
    <location>
        <position position="240"/>
    </location>
    <ligand>
        <name>Zn(2+)</name>
        <dbReference type="ChEBI" id="CHEBI:29105"/>
    </ligand>
</feature>
<dbReference type="InterPro" id="IPR056411">
    <property type="entry name" value="CysS_C"/>
</dbReference>
<keyword evidence="9 12" id="KW-0067">ATP-binding</keyword>
<dbReference type="AlphaFoldDB" id="A0A4Z0F7K2"/>
<feature type="domain" description="Cysteinyl-tRNA synthetase class Ia DALR" evidence="13">
    <location>
        <begin position="342"/>
        <end position="403"/>
    </location>
</feature>
<evidence type="ECO:0000256" key="1">
    <source>
        <dbReference type="ARBA" id="ARBA00004496"/>
    </source>
</evidence>
<dbReference type="SUPFAM" id="SSF52374">
    <property type="entry name" value="Nucleotidylyl transferase"/>
    <property type="match status" value="1"/>
</dbReference>
<dbReference type="Gene3D" id="1.20.120.1910">
    <property type="entry name" value="Cysteine-tRNA ligase, C-terminal anti-codon recognition domain"/>
    <property type="match status" value="1"/>
</dbReference>
<dbReference type="CDD" id="cd07963">
    <property type="entry name" value="Anticodon_Ia_Cys"/>
    <property type="match status" value="1"/>
</dbReference>
<protein>
    <recommendedName>
        <fullName evidence="12">Cysteine--tRNA ligase</fullName>
        <ecNumber evidence="12">6.1.1.16</ecNumber>
    </recommendedName>
    <alternativeName>
        <fullName evidence="12">Cysteinyl-tRNA synthetase</fullName>
        <shortName evidence="12">CysRS</shortName>
    </alternativeName>
</protein>
<dbReference type="GO" id="GO:0005524">
    <property type="term" value="F:ATP binding"/>
    <property type="evidence" value="ECO:0007669"/>
    <property type="project" value="UniProtKB-UniRule"/>
</dbReference>
<evidence type="ECO:0000256" key="4">
    <source>
        <dbReference type="ARBA" id="ARBA00022490"/>
    </source>
</evidence>
<dbReference type="Pfam" id="PF01406">
    <property type="entry name" value="tRNA-synt_1e"/>
    <property type="match status" value="1"/>
</dbReference>
<dbReference type="OrthoDB" id="9815130at2"/>
<dbReference type="RefSeq" id="WP_135281999.1">
    <property type="nucleotide sequence ID" value="NZ_SRIO01000010.1"/>
</dbReference>
<evidence type="ECO:0000256" key="5">
    <source>
        <dbReference type="ARBA" id="ARBA00022598"/>
    </source>
</evidence>
<dbReference type="PRINTS" id="PR00983">
    <property type="entry name" value="TRNASYNTHCYS"/>
</dbReference>
<dbReference type="GO" id="GO:0006423">
    <property type="term" value="P:cysteinyl-tRNA aminoacylation"/>
    <property type="evidence" value="ECO:0007669"/>
    <property type="project" value="UniProtKB-UniRule"/>
</dbReference>
<evidence type="ECO:0000256" key="8">
    <source>
        <dbReference type="ARBA" id="ARBA00022833"/>
    </source>
</evidence>
<dbReference type="Proteomes" id="UP000297890">
    <property type="component" value="Unassembled WGS sequence"/>
</dbReference>
<feature type="binding site" evidence="12">
    <location>
        <position position="236"/>
    </location>
    <ligand>
        <name>Zn(2+)</name>
        <dbReference type="ChEBI" id="CHEBI:29105"/>
    </ligand>
</feature>
<dbReference type="SMART" id="SM00840">
    <property type="entry name" value="DALR_2"/>
    <property type="match status" value="1"/>
</dbReference>
<evidence type="ECO:0000256" key="10">
    <source>
        <dbReference type="ARBA" id="ARBA00022917"/>
    </source>
</evidence>
<dbReference type="NCBIfam" id="TIGR00435">
    <property type="entry name" value="cysS"/>
    <property type="match status" value="1"/>
</dbReference>